<accession>A0A6H0ZP57</accession>
<evidence type="ECO:0000313" key="3">
    <source>
        <dbReference type="Proteomes" id="UP000500870"/>
    </source>
</evidence>
<protein>
    <recommendedName>
        <fullName evidence="1">DUF7424 domain-containing protein</fullName>
    </recommendedName>
</protein>
<organism evidence="2 3">
    <name type="scientific">Agrobacterium pusense</name>
    <dbReference type="NCBI Taxonomy" id="648995"/>
    <lineage>
        <taxon>Bacteria</taxon>
        <taxon>Pseudomonadati</taxon>
        <taxon>Pseudomonadota</taxon>
        <taxon>Alphaproteobacteria</taxon>
        <taxon>Hyphomicrobiales</taxon>
        <taxon>Rhizobiaceae</taxon>
        <taxon>Rhizobium/Agrobacterium group</taxon>
        <taxon>Agrobacterium</taxon>
    </lineage>
</organism>
<evidence type="ECO:0000313" key="2">
    <source>
        <dbReference type="EMBL" id="QIX22596.1"/>
    </source>
</evidence>
<sequence>MMCAAALSLTGCDQNLTATLYARDINELLAAAEEKSLPLDVEIEILEMGIDKQCSKPEGAKLVEAVSSVFEKAALVGCENISGSMNDRMVIKATTSLSLALTNEVKPGPYLVHFNVQKTDEPNRAFIVARFNAQKYEALNQALRRVSPMASIKIENSRVVVKINNDERSPVTLYPFFGTFAEGDPVDNDWSATLEPRQEVTIKTGDVKTAFLAKNGWAGIANVRTENTSN</sequence>
<feature type="domain" description="DUF7424" evidence="1">
    <location>
        <begin position="14"/>
        <end position="223"/>
    </location>
</feature>
<dbReference type="Proteomes" id="UP000500870">
    <property type="component" value="Chromosome 1"/>
</dbReference>
<dbReference type="InterPro" id="IPR055847">
    <property type="entry name" value="DUF7424"/>
</dbReference>
<dbReference type="RefSeq" id="WP_136882502.1">
    <property type="nucleotide sequence ID" value="NZ_CP050898.1"/>
</dbReference>
<gene>
    <name evidence="2" type="ORF">FOB41_16320</name>
</gene>
<dbReference type="EMBL" id="CP050898">
    <property type="protein sequence ID" value="QIX22596.1"/>
    <property type="molecule type" value="Genomic_DNA"/>
</dbReference>
<proteinExistence type="predicted"/>
<reference evidence="2 3" key="1">
    <citation type="submission" date="2020-04" db="EMBL/GenBank/DDBJ databases">
        <title>FDA dAtabase for Regulatory Grade micrObial Sequences (FDA-ARGOS): Supporting development and validation of Infectious Disease Dx tests.</title>
        <authorList>
            <person name="Sciortino C."/>
            <person name="Tallon L."/>
            <person name="Sadzewicz L."/>
            <person name="Vavikolanu K."/>
            <person name="Mehta A."/>
            <person name="Aluvathingal J."/>
            <person name="Nadendla S."/>
            <person name="Nandy P."/>
            <person name="Geyer C."/>
            <person name="Yan Y."/>
            <person name="Sichtig H."/>
        </authorList>
    </citation>
    <scope>NUCLEOTIDE SEQUENCE [LARGE SCALE GENOMIC DNA]</scope>
    <source>
        <strain evidence="2 3">FDAARGOS_633</strain>
    </source>
</reference>
<evidence type="ECO:0000259" key="1">
    <source>
        <dbReference type="Pfam" id="PF24199"/>
    </source>
</evidence>
<name>A0A6H0ZP57_9HYPH</name>
<dbReference type="AlphaFoldDB" id="A0A6H0ZP57"/>
<dbReference type="Pfam" id="PF24199">
    <property type="entry name" value="DUF7424"/>
    <property type="match status" value="1"/>
</dbReference>